<accession>A0A4E9EJ77</accession>
<evidence type="ECO:0000313" key="2">
    <source>
        <dbReference type="EMBL" id="VIO63158.1"/>
    </source>
</evidence>
<reference evidence="2" key="1">
    <citation type="submission" date="2019-04" db="EMBL/GenBank/DDBJ databases">
        <authorList>
            <person name="Melise S."/>
            <person name="Noan J."/>
            <person name="Okalmin O."/>
        </authorList>
    </citation>
    <scope>NUCLEOTIDE SEQUENCE</scope>
    <source>
        <strain evidence="2">FN9</strain>
    </source>
</reference>
<gene>
    <name evidence="2" type="ORF">FUG_LOCUS511674</name>
</gene>
<feature type="region of interest" description="Disordered" evidence="1">
    <location>
        <begin position="55"/>
        <end position="80"/>
    </location>
</feature>
<dbReference type="AlphaFoldDB" id="A0A4E9EJ77"/>
<protein>
    <submittedName>
        <fullName evidence="2">Uncharacterized protein</fullName>
    </submittedName>
</protein>
<feature type="compositionally biased region" description="Polar residues" evidence="1">
    <location>
        <begin position="58"/>
        <end position="71"/>
    </location>
</feature>
<sequence>MVYILSDTFVTVPRPKDKTATSKGQHHQQSYQMSRWLSESVEEQPYNTIAAIKHRPTIENNKNQNSESISETLAKDDRLS</sequence>
<evidence type="ECO:0000256" key="1">
    <source>
        <dbReference type="SAM" id="MobiDB-lite"/>
    </source>
</evidence>
<dbReference type="EMBL" id="CAAKMV010000174">
    <property type="protein sequence ID" value="VIO63158.1"/>
    <property type="molecule type" value="Genomic_DNA"/>
</dbReference>
<proteinExistence type="predicted"/>
<name>A0A4E9EJ77_GIBZA</name>
<organism evidence="2">
    <name type="scientific">Gibberella zeae</name>
    <name type="common">Wheat head blight fungus</name>
    <name type="synonym">Fusarium graminearum</name>
    <dbReference type="NCBI Taxonomy" id="5518"/>
    <lineage>
        <taxon>Eukaryota</taxon>
        <taxon>Fungi</taxon>
        <taxon>Dikarya</taxon>
        <taxon>Ascomycota</taxon>
        <taxon>Pezizomycotina</taxon>
        <taxon>Sordariomycetes</taxon>
        <taxon>Hypocreomycetidae</taxon>
        <taxon>Hypocreales</taxon>
        <taxon>Nectriaceae</taxon>
        <taxon>Fusarium</taxon>
    </lineage>
</organism>